<organism evidence="1 2">
    <name type="scientific">Daphnia magna</name>
    <dbReference type="NCBI Taxonomy" id="35525"/>
    <lineage>
        <taxon>Eukaryota</taxon>
        <taxon>Metazoa</taxon>
        <taxon>Ecdysozoa</taxon>
        <taxon>Arthropoda</taxon>
        <taxon>Crustacea</taxon>
        <taxon>Branchiopoda</taxon>
        <taxon>Diplostraca</taxon>
        <taxon>Cladocera</taxon>
        <taxon>Anomopoda</taxon>
        <taxon>Daphniidae</taxon>
        <taxon>Daphnia</taxon>
    </lineage>
</organism>
<sequence length="47" mass="5570">MLRHGKVPTGGIQTHRFYKQESGNERDHATFPTTLSKRMDQYRRPCH</sequence>
<comment type="caution">
    <text evidence="1">The sequence shown here is derived from an EMBL/GenBank/DDBJ whole genome shotgun (WGS) entry which is preliminary data.</text>
</comment>
<protein>
    <submittedName>
        <fullName evidence="1">Uncharacterized protein</fullName>
    </submittedName>
</protein>
<gene>
    <name evidence="1" type="ORF">APZ42_012820</name>
</gene>
<dbReference type="AlphaFoldDB" id="A0A162REF0"/>
<reference evidence="1 2" key="1">
    <citation type="submission" date="2016-03" db="EMBL/GenBank/DDBJ databases">
        <title>EvidentialGene: Evidence-directed Construction of Genes on Genomes.</title>
        <authorList>
            <person name="Gilbert D.G."/>
            <person name="Choi J.-H."/>
            <person name="Mockaitis K."/>
            <person name="Colbourne J."/>
            <person name="Pfrender M."/>
        </authorList>
    </citation>
    <scope>NUCLEOTIDE SEQUENCE [LARGE SCALE GENOMIC DNA]</scope>
    <source>
        <strain evidence="1 2">Xinb3</strain>
        <tissue evidence="1">Complete organism</tissue>
    </source>
</reference>
<dbReference type="Proteomes" id="UP000076858">
    <property type="component" value="Unassembled WGS sequence"/>
</dbReference>
<proteinExistence type="predicted"/>
<keyword evidence="2" id="KW-1185">Reference proteome</keyword>
<evidence type="ECO:0000313" key="1">
    <source>
        <dbReference type="EMBL" id="KZS20445.1"/>
    </source>
</evidence>
<name>A0A162REF0_9CRUS</name>
<evidence type="ECO:0000313" key="2">
    <source>
        <dbReference type="Proteomes" id="UP000076858"/>
    </source>
</evidence>
<accession>A0A162REF0</accession>
<dbReference type="EMBL" id="LRGB01000190">
    <property type="protein sequence ID" value="KZS20445.1"/>
    <property type="molecule type" value="Genomic_DNA"/>
</dbReference>